<sequence length="164" mass="19568">MDKAKLTKAVQFIADTETPLERWLDKIDEPSKVELDIFSLVYGWIVIKDNDIVELTKENVDFYLSEFIRLVPNADDLLHIDVLQYVFTDRFQIYQNELAKIRASQLSDNVYLSNYFYQRVYVEPLALDDLPETVKYNSDDWQDYELADMFIHQTNHLYDYFSKL</sequence>
<dbReference type="EMBL" id="VOEI01000002">
    <property type="protein sequence ID" value="TWR26915.1"/>
    <property type="molecule type" value="Genomic_DNA"/>
</dbReference>
<protein>
    <submittedName>
        <fullName evidence="1">Uncharacterized protein</fullName>
    </submittedName>
</protein>
<dbReference type="AlphaFoldDB" id="A0A563U6E9"/>
<dbReference type="RefSeq" id="WP_146270025.1">
    <property type="nucleotide sequence ID" value="NZ_VOEI01000002.1"/>
</dbReference>
<organism evidence="1 2">
    <name type="scientific">Mucilaginibacter achroorhodeus</name>
    <dbReference type="NCBI Taxonomy" id="2599294"/>
    <lineage>
        <taxon>Bacteria</taxon>
        <taxon>Pseudomonadati</taxon>
        <taxon>Bacteroidota</taxon>
        <taxon>Sphingobacteriia</taxon>
        <taxon>Sphingobacteriales</taxon>
        <taxon>Sphingobacteriaceae</taxon>
        <taxon>Mucilaginibacter</taxon>
    </lineage>
</organism>
<comment type="caution">
    <text evidence="1">The sequence shown here is derived from an EMBL/GenBank/DDBJ whole genome shotgun (WGS) entry which is preliminary data.</text>
</comment>
<evidence type="ECO:0000313" key="1">
    <source>
        <dbReference type="EMBL" id="TWR26915.1"/>
    </source>
</evidence>
<accession>A0A563U6E9</accession>
<dbReference type="Proteomes" id="UP000318010">
    <property type="component" value="Unassembled WGS sequence"/>
</dbReference>
<keyword evidence="2" id="KW-1185">Reference proteome</keyword>
<gene>
    <name evidence="1" type="ORF">FPZ42_07725</name>
</gene>
<proteinExistence type="predicted"/>
<evidence type="ECO:0000313" key="2">
    <source>
        <dbReference type="Proteomes" id="UP000318010"/>
    </source>
</evidence>
<name>A0A563U6E9_9SPHI</name>
<reference evidence="1 2" key="1">
    <citation type="submission" date="2019-07" db="EMBL/GenBank/DDBJ databases">
        <authorList>
            <person name="Kim J."/>
        </authorList>
    </citation>
    <scope>NUCLEOTIDE SEQUENCE [LARGE SCALE GENOMIC DNA]</scope>
    <source>
        <strain evidence="1 2">MJ1a</strain>
    </source>
</reference>